<evidence type="ECO:0000313" key="1">
    <source>
        <dbReference type="EMBL" id="RMT78496.1"/>
    </source>
</evidence>
<name>A0A3M5P3F8_PSEVI</name>
<dbReference type="Proteomes" id="UP000273854">
    <property type="component" value="Unassembled WGS sequence"/>
</dbReference>
<dbReference type="Pfam" id="PF06903">
    <property type="entry name" value="VirK"/>
    <property type="match status" value="1"/>
</dbReference>
<accession>A0A3M5P3F8</accession>
<sequence length="180" mass="19658">MVGFWLPNNPGHDWSLSLGKTLHRSDGTTSLHCWRSTAMKRYCAAFLALSLPAFAFAGDALRDQPSIIKALNTGESVSVVIDLGQCTSSIKGAEPSKTQGGKRIDAYRVTPDGMLAFSDTHFTLDRDNKPIEQFIRYRVRPDGKADFSMTTLSVPGYQQTGQPVSYDCAVGKGLSFFTAK</sequence>
<reference evidence="1 2" key="1">
    <citation type="submission" date="2018-08" db="EMBL/GenBank/DDBJ databases">
        <title>Recombination of ecologically and evolutionarily significant loci maintains genetic cohesion in the Pseudomonas syringae species complex.</title>
        <authorList>
            <person name="Dillon M."/>
            <person name="Thakur S."/>
            <person name="Almeida R.N.D."/>
            <person name="Weir B.S."/>
            <person name="Guttman D.S."/>
        </authorList>
    </citation>
    <scope>NUCLEOTIDE SEQUENCE [LARGE SCALE GENOMIC DNA]</scope>
    <source>
        <strain evidence="1 2">ICMP 19473</strain>
    </source>
</reference>
<gene>
    <name evidence="1" type="ORF">ALP40_04877</name>
</gene>
<organism evidence="1 2">
    <name type="scientific">Pseudomonas viridiflava</name>
    <name type="common">Phytomonas viridiflava</name>
    <dbReference type="NCBI Taxonomy" id="33069"/>
    <lineage>
        <taxon>Bacteria</taxon>
        <taxon>Pseudomonadati</taxon>
        <taxon>Pseudomonadota</taxon>
        <taxon>Gammaproteobacteria</taxon>
        <taxon>Pseudomonadales</taxon>
        <taxon>Pseudomonadaceae</taxon>
        <taxon>Pseudomonas</taxon>
    </lineage>
</organism>
<dbReference type="EMBL" id="RBTP01000065">
    <property type="protein sequence ID" value="RMT78496.1"/>
    <property type="molecule type" value="Genomic_DNA"/>
</dbReference>
<comment type="caution">
    <text evidence="1">The sequence shown here is derived from an EMBL/GenBank/DDBJ whole genome shotgun (WGS) entry which is preliminary data.</text>
</comment>
<dbReference type="AlphaFoldDB" id="A0A3M5P3F8"/>
<proteinExistence type="predicted"/>
<dbReference type="InterPro" id="IPR010694">
    <property type="entry name" value="Uncharacterised_VirK"/>
</dbReference>
<protein>
    <submittedName>
        <fullName evidence="1">VirK</fullName>
    </submittedName>
</protein>
<evidence type="ECO:0000313" key="2">
    <source>
        <dbReference type="Proteomes" id="UP000273854"/>
    </source>
</evidence>